<keyword evidence="2" id="KW-1185">Reference proteome</keyword>
<comment type="caution">
    <text evidence="1">The sequence shown here is derived from an EMBL/GenBank/DDBJ whole genome shotgun (WGS) entry which is preliminary data.</text>
</comment>
<dbReference type="Gene3D" id="3.30.565.10">
    <property type="entry name" value="Histidine kinase-like ATPase, C-terminal domain"/>
    <property type="match status" value="1"/>
</dbReference>
<evidence type="ECO:0000313" key="1">
    <source>
        <dbReference type="EMBL" id="MFC0673789.1"/>
    </source>
</evidence>
<organism evidence="1 2">
    <name type="scientific">Brachybacterium hainanense</name>
    <dbReference type="NCBI Taxonomy" id="1541174"/>
    <lineage>
        <taxon>Bacteria</taxon>
        <taxon>Bacillati</taxon>
        <taxon>Actinomycetota</taxon>
        <taxon>Actinomycetes</taxon>
        <taxon>Micrococcales</taxon>
        <taxon>Dermabacteraceae</taxon>
        <taxon>Brachybacterium</taxon>
    </lineage>
</organism>
<proteinExistence type="predicted"/>
<sequence>MPVTVSLGSGAFGVRLQVVNRTAPRRSRPASSTGYGLIGAAERAGLFGGSFDAGRDADGDWVARLSLPPGAALAAEAPRMQEAR</sequence>
<accession>A0ABV6R9Y1</accession>
<reference evidence="1 2" key="1">
    <citation type="submission" date="2024-09" db="EMBL/GenBank/DDBJ databases">
        <authorList>
            <person name="Sun Q."/>
            <person name="Mori K."/>
        </authorList>
    </citation>
    <scope>NUCLEOTIDE SEQUENCE [LARGE SCALE GENOMIC DNA]</scope>
    <source>
        <strain evidence="1 2">CICC 10874</strain>
    </source>
</reference>
<gene>
    <name evidence="1" type="ORF">ACFFF6_07460</name>
</gene>
<name>A0ABV6R9Y1_9MICO</name>
<dbReference type="Proteomes" id="UP001589793">
    <property type="component" value="Unassembled WGS sequence"/>
</dbReference>
<protein>
    <submittedName>
        <fullName evidence="1">Uncharacterized protein</fullName>
    </submittedName>
</protein>
<evidence type="ECO:0000313" key="2">
    <source>
        <dbReference type="Proteomes" id="UP001589793"/>
    </source>
</evidence>
<dbReference type="EMBL" id="JBHLSV010000007">
    <property type="protein sequence ID" value="MFC0673789.1"/>
    <property type="molecule type" value="Genomic_DNA"/>
</dbReference>
<dbReference type="InterPro" id="IPR036890">
    <property type="entry name" value="HATPase_C_sf"/>
</dbReference>